<accession>A0A7G9XZK0</accession>
<dbReference type="EMBL" id="MT630653">
    <property type="protein sequence ID" value="QNO41588.1"/>
    <property type="molecule type" value="Genomic_DNA"/>
</dbReference>
<evidence type="ECO:0000313" key="2">
    <source>
        <dbReference type="EMBL" id="QNO41588.1"/>
    </source>
</evidence>
<organism evidence="1">
    <name type="scientific">Candidatus Methanogaster sp. ANME-2c ERB4</name>
    <dbReference type="NCBI Taxonomy" id="2759911"/>
    <lineage>
        <taxon>Archaea</taxon>
        <taxon>Methanobacteriati</taxon>
        <taxon>Methanobacteriota</taxon>
        <taxon>Stenosarchaea group</taxon>
        <taxon>Methanomicrobia</taxon>
        <taxon>Methanosarcinales</taxon>
        <taxon>ANME-2 cluster</taxon>
        <taxon>Candidatus Methanogasteraceae</taxon>
        <taxon>Candidatus Methanogaster</taxon>
    </lineage>
</organism>
<dbReference type="AlphaFoldDB" id="A0A7G9XZK0"/>
<evidence type="ECO:0000313" key="1">
    <source>
        <dbReference type="EMBL" id="QNO41184.1"/>
    </source>
</evidence>
<dbReference type="InterPro" id="IPR016024">
    <property type="entry name" value="ARM-type_fold"/>
</dbReference>
<dbReference type="EMBL" id="MT630607">
    <property type="protein sequence ID" value="QNO41184.1"/>
    <property type="molecule type" value="Genomic_DNA"/>
</dbReference>
<proteinExistence type="predicted"/>
<protein>
    <recommendedName>
        <fullName evidence="3">HEAT repeat domain-containing protein</fullName>
    </recommendedName>
</protein>
<dbReference type="InterPro" id="IPR011989">
    <property type="entry name" value="ARM-like"/>
</dbReference>
<dbReference type="SUPFAM" id="SSF48371">
    <property type="entry name" value="ARM repeat"/>
    <property type="match status" value="1"/>
</dbReference>
<reference evidence="1" key="1">
    <citation type="submission" date="2020-06" db="EMBL/GenBank/DDBJ databases">
        <title>Unique genomic features of the anaerobic methanotrophic archaea.</title>
        <authorList>
            <person name="Chadwick G.L."/>
            <person name="Skennerton C.T."/>
            <person name="Laso-Perez R."/>
            <person name="Leu A.O."/>
            <person name="Speth D.R."/>
            <person name="Yu H."/>
            <person name="Morgan-Lang C."/>
            <person name="Hatzenpichler R."/>
            <person name="Goudeau D."/>
            <person name="Malmstrom R."/>
            <person name="Brazelton W.J."/>
            <person name="Woyke T."/>
            <person name="Hallam S.J."/>
            <person name="Tyson G.W."/>
            <person name="Wegener G."/>
            <person name="Boetius A."/>
            <person name="Orphan V."/>
        </authorList>
    </citation>
    <scope>NUCLEOTIDE SEQUENCE</scope>
</reference>
<name>A0A7G9XZK0_9EURY</name>
<evidence type="ECO:0008006" key="3">
    <source>
        <dbReference type="Google" id="ProtNLM"/>
    </source>
</evidence>
<dbReference type="Gene3D" id="1.25.10.10">
    <property type="entry name" value="Leucine-rich Repeat Variant"/>
    <property type="match status" value="1"/>
</dbReference>
<sequence>MVDQVEIHRKVVSDDVKERREAVDQLRDNFVDLLDKKEAWEDLIRLTRDDYRWGVRCWHNIKHWLTLTWNEDSVVRWRAVDALGSAFQYVPDKDVAWEDLIRMTWNEDSVVRWNVAGVLGSAFQYVSDKDKAWEDLIRMTGEEDGDVRVFANYSLGRVSIFKATEAESEKDFRKYLKDSVEFFGKTKQQHVVNNMWSTTCGVSKG</sequence>
<gene>
    <name evidence="1" type="ORF">JNOLDJLP_00008</name>
    <name evidence="2" type="ORF">OAEIHDOC_00008</name>
</gene>